<evidence type="ECO:0000313" key="3">
    <source>
        <dbReference type="Proteomes" id="UP001175271"/>
    </source>
</evidence>
<dbReference type="EMBL" id="JAUCMV010000003">
    <property type="protein sequence ID" value="KAK0408237.1"/>
    <property type="molecule type" value="Genomic_DNA"/>
</dbReference>
<feature type="transmembrane region" description="Helical" evidence="1">
    <location>
        <begin position="52"/>
        <end position="73"/>
    </location>
</feature>
<dbReference type="AlphaFoldDB" id="A0AA39HP12"/>
<comment type="caution">
    <text evidence="2">The sequence shown here is derived from an EMBL/GenBank/DDBJ whole genome shotgun (WGS) entry which is preliminary data.</text>
</comment>
<name>A0AA39HP12_9BILA</name>
<keyword evidence="1" id="KW-0812">Transmembrane</keyword>
<gene>
    <name evidence="2" type="ORF">QR680_003849</name>
</gene>
<protein>
    <submittedName>
        <fullName evidence="2">Uncharacterized protein</fullName>
    </submittedName>
</protein>
<reference evidence="2" key="1">
    <citation type="submission" date="2023-06" db="EMBL/GenBank/DDBJ databases">
        <title>Genomic analysis of the entomopathogenic nematode Steinernema hermaphroditum.</title>
        <authorList>
            <person name="Schwarz E.M."/>
            <person name="Heppert J.K."/>
            <person name="Baniya A."/>
            <person name="Schwartz H.T."/>
            <person name="Tan C.-H."/>
            <person name="Antoshechkin I."/>
            <person name="Sternberg P.W."/>
            <person name="Goodrich-Blair H."/>
            <person name="Dillman A.R."/>
        </authorList>
    </citation>
    <scope>NUCLEOTIDE SEQUENCE</scope>
    <source>
        <strain evidence="2">PS9179</strain>
        <tissue evidence="2">Whole animal</tissue>
    </source>
</reference>
<proteinExistence type="predicted"/>
<dbReference type="Proteomes" id="UP001175271">
    <property type="component" value="Unassembled WGS sequence"/>
</dbReference>
<evidence type="ECO:0000313" key="2">
    <source>
        <dbReference type="EMBL" id="KAK0408237.1"/>
    </source>
</evidence>
<evidence type="ECO:0000256" key="1">
    <source>
        <dbReference type="SAM" id="Phobius"/>
    </source>
</evidence>
<sequence>MLHPNDLRRRKLLRTSSAAKYRHNPLSHGIFFSAAVSQVLRSFLMLPSPGVFGYSIAVLLVLWLVLIFIGIVLRFTVIRTSSEPWNTVDYACNPRLSISTIASFPDLPQIVIDEPPDYEESRTSPCPSYEVTIATCPSLDLLTVVT</sequence>
<keyword evidence="1" id="KW-0472">Membrane</keyword>
<feature type="transmembrane region" description="Helical" evidence="1">
    <location>
        <begin position="21"/>
        <end position="40"/>
    </location>
</feature>
<keyword evidence="3" id="KW-1185">Reference proteome</keyword>
<accession>A0AA39HP12</accession>
<organism evidence="2 3">
    <name type="scientific">Steinernema hermaphroditum</name>
    <dbReference type="NCBI Taxonomy" id="289476"/>
    <lineage>
        <taxon>Eukaryota</taxon>
        <taxon>Metazoa</taxon>
        <taxon>Ecdysozoa</taxon>
        <taxon>Nematoda</taxon>
        <taxon>Chromadorea</taxon>
        <taxon>Rhabditida</taxon>
        <taxon>Tylenchina</taxon>
        <taxon>Panagrolaimomorpha</taxon>
        <taxon>Strongyloidoidea</taxon>
        <taxon>Steinernematidae</taxon>
        <taxon>Steinernema</taxon>
    </lineage>
</organism>
<keyword evidence="1" id="KW-1133">Transmembrane helix</keyword>